<gene>
    <name evidence="1" type="ORF">GJB61_02985</name>
</gene>
<dbReference type="RefSeq" id="WP_154116945.1">
    <property type="nucleotide sequence ID" value="NZ_WJXB01000001.1"/>
</dbReference>
<dbReference type="AlphaFoldDB" id="A0A7X2H1S0"/>
<keyword evidence="2" id="KW-1185">Reference proteome</keyword>
<dbReference type="EMBL" id="WJXB01000001">
    <property type="protein sequence ID" value="MRN51964.1"/>
    <property type="molecule type" value="Genomic_DNA"/>
</dbReference>
<dbReference type="InterPro" id="IPR025586">
    <property type="entry name" value="PcfJ"/>
</dbReference>
<evidence type="ECO:0000313" key="1">
    <source>
        <dbReference type="EMBL" id="MRN51964.1"/>
    </source>
</evidence>
<proteinExistence type="predicted"/>
<sequence>MKDHEFHEHFPDDATPKLLDYITNTVMDWSRYLFTHREGRRQWAYCTNCRQEHPTDRTLKHGKEEQCPHCGCSATVKASGVGRKTLVDRAYLLWYERSQVDSNILIARGFYCTRDYTKDYRKTETYVKDIARYLFKWGEGGKMKHRIHWTKGGEWYDQKKVSTEATKSMSYTPSYHMQQKDIKKVVKGTPFQYCTWDQYPMHDYVEIFDLAARYSCIEFLTKFGLGHFVRTKLEGGQTFGAINWNGTTPQKVLRLNKREMNEIKKTGAIGLQALRHYQICRKDGSNLSFTEARDLASLVDPLRRAELAGILTSLDNRFTVAEMKRYFIKQIRNNRFRYEWRSSVILDYRDYLRECRELGLDLNRNGVVMPNDLGRMHEFTMQRIKAVSDAVVRENIRTRFRSLKPMRFQYKDLILFPAPSADQLVSEGKTLSHCVGGYAKNYANGVCDIYFIRQKHQPDKPFYTMEVQKGAVMQCRGFKNCIMTDEVKEFVEMFEERRLKKRPASPIKKSNKPQGVAV</sequence>
<protein>
    <recommendedName>
        <fullName evidence="3">PcfJ-like protein</fullName>
    </recommendedName>
</protein>
<evidence type="ECO:0008006" key="3">
    <source>
        <dbReference type="Google" id="ProtNLM"/>
    </source>
</evidence>
<dbReference type="Proteomes" id="UP000463051">
    <property type="component" value="Unassembled WGS sequence"/>
</dbReference>
<reference evidence="1 2" key="1">
    <citation type="submission" date="2019-11" db="EMBL/GenBank/DDBJ databases">
        <title>Paenibacillus monticola sp. nov., a novel PGPR strain isolated from mountain sample in China.</title>
        <authorList>
            <person name="Zhao Q."/>
            <person name="Li H.-P."/>
            <person name="Zhang J.-L."/>
        </authorList>
    </citation>
    <scope>NUCLEOTIDE SEQUENCE [LARGE SCALE GENOMIC DNA]</scope>
    <source>
        <strain evidence="1 2">LC-T2</strain>
    </source>
</reference>
<name>A0A7X2H1S0_9BACL</name>
<evidence type="ECO:0000313" key="2">
    <source>
        <dbReference type="Proteomes" id="UP000463051"/>
    </source>
</evidence>
<organism evidence="1 2">
    <name type="scientific">Paenibacillus monticola</name>
    <dbReference type="NCBI Taxonomy" id="2666075"/>
    <lineage>
        <taxon>Bacteria</taxon>
        <taxon>Bacillati</taxon>
        <taxon>Bacillota</taxon>
        <taxon>Bacilli</taxon>
        <taxon>Bacillales</taxon>
        <taxon>Paenibacillaceae</taxon>
        <taxon>Paenibacillus</taxon>
    </lineage>
</organism>
<dbReference type="Pfam" id="PF14284">
    <property type="entry name" value="PcfJ"/>
    <property type="match status" value="1"/>
</dbReference>
<comment type="caution">
    <text evidence="1">The sequence shown here is derived from an EMBL/GenBank/DDBJ whole genome shotgun (WGS) entry which is preliminary data.</text>
</comment>
<accession>A0A7X2H1S0</accession>